<gene>
    <name evidence="2" type="ORF">SAMN05445756_0672</name>
</gene>
<dbReference type="InterPro" id="IPR029044">
    <property type="entry name" value="Nucleotide-diphossugar_trans"/>
</dbReference>
<feature type="domain" description="MobA-like NTP transferase" evidence="1">
    <location>
        <begin position="14"/>
        <end position="172"/>
    </location>
</feature>
<dbReference type="InterPro" id="IPR025877">
    <property type="entry name" value="MobA-like_NTP_Trfase"/>
</dbReference>
<dbReference type="Pfam" id="PF12804">
    <property type="entry name" value="NTP_transf_3"/>
    <property type="match status" value="1"/>
</dbReference>
<dbReference type="PANTHER" id="PTHR43777">
    <property type="entry name" value="MOLYBDENUM COFACTOR CYTIDYLYLTRANSFERASE"/>
    <property type="match status" value="1"/>
</dbReference>
<reference evidence="2 3" key="1">
    <citation type="submission" date="2017-06" db="EMBL/GenBank/DDBJ databases">
        <authorList>
            <person name="Kim H.J."/>
            <person name="Triplett B.A."/>
        </authorList>
    </citation>
    <scope>NUCLEOTIDE SEQUENCE [LARGE SCALE GENOMIC DNA]</scope>
    <source>
        <strain evidence="2 3">DSM 22179</strain>
    </source>
</reference>
<accession>A0A212T945</accession>
<dbReference type="EMBL" id="FYEZ01000001">
    <property type="protein sequence ID" value="SNC62336.1"/>
    <property type="molecule type" value="Genomic_DNA"/>
</dbReference>
<evidence type="ECO:0000313" key="3">
    <source>
        <dbReference type="Proteomes" id="UP000198122"/>
    </source>
</evidence>
<dbReference type="RefSeq" id="WP_088817641.1">
    <property type="nucleotide sequence ID" value="NZ_FYEZ01000001.1"/>
</dbReference>
<dbReference type="Gene3D" id="3.90.550.10">
    <property type="entry name" value="Spore Coat Polysaccharide Biosynthesis Protein SpsA, Chain A"/>
    <property type="match status" value="1"/>
</dbReference>
<dbReference type="Proteomes" id="UP000198122">
    <property type="component" value="Unassembled WGS sequence"/>
</dbReference>
<dbReference type="PANTHER" id="PTHR43777:SF1">
    <property type="entry name" value="MOLYBDENUM COFACTOR CYTIDYLYLTRANSFERASE"/>
    <property type="match status" value="1"/>
</dbReference>
<sequence length="206" mass="21145">MRTGEEATLENTAAIVLSGGRSARMGRPKHALVRDGVTLLEIALSACPGARPVVLVGPPSLQADLTAAGLAGRVALTREDPPGGGPCAGLAAGIERVPAGVEWVQLLTCDLPRAPEVVAALAAVEPPHGAAAVLATDSSGWPQLLCGRYRAAPLRAALAGEVRDRSARRVLGDLVRQEIPLEDVLLADVDDPDAARRAGFSPPGGW</sequence>
<evidence type="ECO:0000313" key="2">
    <source>
        <dbReference type="EMBL" id="SNC62336.1"/>
    </source>
</evidence>
<keyword evidence="3" id="KW-1185">Reference proteome</keyword>
<proteinExistence type="predicted"/>
<name>A0A212T945_9MICO</name>
<dbReference type="GO" id="GO:0016779">
    <property type="term" value="F:nucleotidyltransferase activity"/>
    <property type="evidence" value="ECO:0007669"/>
    <property type="project" value="UniProtKB-ARBA"/>
</dbReference>
<protein>
    <submittedName>
        <fullName evidence="2">Molybdopterin-guanine dinucleotide biosynthesis protein A</fullName>
    </submittedName>
</protein>
<dbReference type="AlphaFoldDB" id="A0A212T945"/>
<organism evidence="2 3">
    <name type="scientific">Kytococcus aerolatus</name>
    <dbReference type="NCBI Taxonomy" id="592308"/>
    <lineage>
        <taxon>Bacteria</taxon>
        <taxon>Bacillati</taxon>
        <taxon>Actinomycetota</taxon>
        <taxon>Actinomycetes</taxon>
        <taxon>Micrococcales</taxon>
        <taxon>Kytococcaceae</taxon>
        <taxon>Kytococcus</taxon>
    </lineage>
</organism>
<dbReference type="SUPFAM" id="SSF53448">
    <property type="entry name" value="Nucleotide-diphospho-sugar transferases"/>
    <property type="match status" value="1"/>
</dbReference>
<evidence type="ECO:0000259" key="1">
    <source>
        <dbReference type="Pfam" id="PF12804"/>
    </source>
</evidence>